<dbReference type="GO" id="GO:0016757">
    <property type="term" value="F:glycosyltransferase activity"/>
    <property type="evidence" value="ECO:0007669"/>
    <property type="project" value="UniProtKB-ARBA"/>
</dbReference>
<evidence type="ECO:0000313" key="2">
    <source>
        <dbReference type="EMBL" id="SEN98762.1"/>
    </source>
</evidence>
<dbReference type="NCBIfam" id="TIGR03088">
    <property type="entry name" value="stp2"/>
    <property type="match status" value="1"/>
</dbReference>
<dbReference type="SUPFAM" id="SSF53756">
    <property type="entry name" value="UDP-Glycosyltransferase/glycogen phosphorylase"/>
    <property type="match status" value="1"/>
</dbReference>
<evidence type="ECO:0000313" key="3">
    <source>
        <dbReference type="Proteomes" id="UP000183898"/>
    </source>
</evidence>
<gene>
    <name evidence="2" type="ORF">SAMN05216404_109141</name>
</gene>
<name>A0A1H8L0R9_9PROT</name>
<feature type="domain" description="Glycosyltransferase subfamily 4-like N-terminal" evidence="1">
    <location>
        <begin position="32"/>
        <end position="191"/>
    </location>
</feature>
<dbReference type="InterPro" id="IPR017522">
    <property type="entry name" value="Sugar_tfrase_PEP-CTERM_Stp2"/>
</dbReference>
<dbReference type="InterPro" id="IPR028098">
    <property type="entry name" value="Glyco_trans_4-like_N"/>
</dbReference>
<dbReference type="PANTHER" id="PTHR12526">
    <property type="entry name" value="GLYCOSYLTRANSFERASE"/>
    <property type="match status" value="1"/>
</dbReference>
<dbReference type="RefSeq" id="WP_074747306.1">
    <property type="nucleotide sequence ID" value="NZ_FOCT01000009.1"/>
</dbReference>
<dbReference type="Proteomes" id="UP000183898">
    <property type="component" value="Unassembled WGS sequence"/>
</dbReference>
<dbReference type="EMBL" id="FOCT01000009">
    <property type="protein sequence ID" value="SEN98762.1"/>
    <property type="molecule type" value="Genomic_DNA"/>
</dbReference>
<dbReference type="Pfam" id="PF13439">
    <property type="entry name" value="Glyco_transf_4"/>
    <property type="match status" value="1"/>
</dbReference>
<proteinExistence type="predicted"/>
<sequence length="401" mass="45039">MQQIVSDRLRSNPAEHVKQPPLIAHVIYHLGVGGLENGVVNLINHIPGDRYRHAIICLKGYSDFRSRIVSEEVEVIALNKRDGHDFKLYIDLFRALRRLKPDIVHTRNLAAMEGQVIAALAGARARVHGEHGRDMFDLHGKNRKYNLLRKAIRPFVDHFITVSRDLESWLVDTVRAAPHRINQIYNGVDSRRFYPRKSILLKNNMPQGAVPGFFREDTFVIGSVGRMAEVKNYPGLIEAFLLLLKKMPAAQERLRLLIVGAGSTRQCCIEKVREAGVEGLVWFPGERDDIPELMRSMDLFVLPSLGEGISNTILEAMSTGLPVVATRVGGNAELVEEGMTGMLVPPGSATALAGAMQEYYRNPELLIEHGRAARKQVETRFSMEAMMSGYLEVYDKVLRRV</sequence>
<dbReference type="AlphaFoldDB" id="A0A1H8L0R9"/>
<dbReference type="PANTHER" id="PTHR12526:SF630">
    <property type="entry name" value="GLYCOSYLTRANSFERASE"/>
    <property type="match status" value="1"/>
</dbReference>
<accession>A0A1H8L0R9</accession>
<dbReference type="Gene3D" id="3.40.50.2000">
    <property type="entry name" value="Glycogen Phosphorylase B"/>
    <property type="match status" value="2"/>
</dbReference>
<evidence type="ECO:0000259" key="1">
    <source>
        <dbReference type="Pfam" id="PF13439"/>
    </source>
</evidence>
<dbReference type="Pfam" id="PF13692">
    <property type="entry name" value="Glyco_trans_1_4"/>
    <property type="match status" value="1"/>
</dbReference>
<reference evidence="2 3" key="1">
    <citation type="submission" date="2016-10" db="EMBL/GenBank/DDBJ databases">
        <authorList>
            <person name="de Groot N.N."/>
        </authorList>
    </citation>
    <scope>NUCLEOTIDE SEQUENCE [LARGE SCALE GENOMIC DNA]</scope>
    <source>
        <strain evidence="2 3">Nl18</strain>
    </source>
</reference>
<organism evidence="2 3">
    <name type="scientific">Nitrosospira multiformis</name>
    <dbReference type="NCBI Taxonomy" id="1231"/>
    <lineage>
        <taxon>Bacteria</taxon>
        <taxon>Pseudomonadati</taxon>
        <taxon>Pseudomonadota</taxon>
        <taxon>Betaproteobacteria</taxon>
        <taxon>Nitrosomonadales</taxon>
        <taxon>Nitrosomonadaceae</taxon>
        <taxon>Nitrosospira</taxon>
    </lineage>
</organism>
<keyword evidence="2" id="KW-0808">Transferase</keyword>
<protein>
    <submittedName>
        <fullName evidence="2">Sugar transferase, PEP-CTERM/EpsH1 system associated</fullName>
    </submittedName>
</protein>